<dbReference type="InterPro" id="IPR038050">
    <property type="entry name" value="Neuro_actylchol_rec"/>
</dbReference>
<dbReference type="Proteomes" id="UP001152747">
    <property type="component" value="Unassembled WGS sequence"/>
</dbReference>
<dbReference type="InterPro" id="IPR018000">
    <property type="entry name" value="Neurotransmitter_ion_chnl_CS"/>
</dbReference>
<protein>
    <submittedName>
        <fullName evidence="8">Uncharacterized protein</fullName>
    </submittedName>
</protein>
<sequence>MRILVILTSVLCLADCQQKELLNALFKDYKKELRPVRDENSGPTNVTVQLYFKQIQKVHENDQIITLYCWIEEYWYDEFLTWNPEDFGGVKNMHVPSEMIWKPDLLVYNNANMNIKENELQTNVQVEHTGKISLFRAIITDITCDLQMEKFPYDQQICYIMLASWSYDGSQIMLNTAEEPTEAPDDFRNGTNLAILNHYIPNMEWKLVDFRYRTNLKYYDCCPQPYPDISYFFAIKRNPSYYLFTLIIPSAFITIVTVIGFFTPHSSTGENTEKVSLGVTALLSLAIILMMVSDKLPATSSSVPLLGQYYIGLIFIMFLATYCTTFTLGIQMQGNAGRPITRKLRSFLLSIRMNRNSFLIWFFGRELMNTQESIKMRLKKYDKLSELKKSFAAGFVQFQQKLLKTEDPKHNKSSLVETVSIDSSKIQDPALYNVAVDILAGVQSIRQDLTSQEHLKRIRKEWQMLARMLEKIIMWFFIISTVIFASVMLYDTQQLPYITDDVMRSKAK</sequence>
<dbReference type="InterPro" id="IPR036719">
    <property type="entry name" value="Neuro-gated_channel_TM_sf"/>
</dbReference>
<keyword evidence="5" id="KW-0406">Ion transport</keyword>
<dbReference type="SUPFAM" id="SSF63712">
    <property type="entry name" value="Nicotinic receptor ligand binding domain-like"/>
    <property type="match status" value="1"/>
</dbReference>
<evidence type="ECO:0000256" key="2">
    <source>
        <dbReference type="ARBA" id="ARBA00022692"/>
    </source>
</evidence>
<keyword evidence="2 5" id="KW-0812">Transmembrane</keyword>
<dbReference type="Gene3D" id="1.20.58.390">
    <property type="entry name" value="Neurotransmitter-gated ion-channel transmembrane domain"/>
    <property type="match status" value="1"/>
</dbReference>
<dbReference type="OrthoDB" id="5975154at2759"/>
<evidence type="ECO:0000256" key="3">
    <source>
        <dbReference type="ARBA" id="ARBA00022989"/>
    </source>
</evidence>
<dbReference type="SUPFAM" id="SSF90112">
    <property type="entry name" value="Neurotransmitter-gated ion-channel transmembrane pore"/>
    <property type="match status" value="1"/>
</dbReference>
<accession>A0A9P1IS70</accession>
<dbReference type="AlphaFoldDB" id="A0A9P1IS70"/>
<dbReference type="InterPro" id="IPR006201">
    <property type="entry name" value="Neur_channel"/>
</dbReference>
<dbReference type="PRINTS" id="PR00252">
    <property type="entry name" value="NRIONCHANNEL"/>
</dbReference>
<comment type="caution">
    <text evidence="8">The sequence shown here is derived from an EMBL/GenBank/DDBJ whole genome shotgun (WGS) entry which is preliminary data.</text>
</comment>
<feature type="transmembrane region" description="Helical" evidence="5">
    <location>
        <begin position="309"/>
        <end position="330"/>
    </location>
</feature>
<evidence type="ECO:0000259" key="7">
    <source>
        <dbReference type="Pfam" id="PF02932"/>
    </source>
</evidence>
<dbReference type="CDD" id="cd18997">
    <property type="entry name" value="LGIC_ECD_nAChR"/>
    <property type="match status" value="1"/>
</dbReference>
<gene>
    <name evidence="8" type="ORF">CAMP_LOCUS12823</name>
</gene>
<dbReference type="CDD" id="cd19051">
    <property type="entry name" value="LGIC_TM_cation"/>
    <property type="match status" value="1"/>
</dbReference>
<feature type="signal peptide" evidence="5">
    <location>
        <begin position="1"/>
        <end position="16"/>
    </location>
</feature>
<dbReference type="InterPro" id="IPR036734">
    <property type="entry name" value="Neur_chan_lig-bd_sf"/>
</dbReference>
<feature type="domain" description="Neurotransmitter-gated ion-channel ligand-binding" evidence="6">
    <location>
        <begin position="19"/>
        <end position="239"/>
    </location>
</feature>
<feature type="chain" id="PRO_5040545656" evidence="5">
    <location>
        <begin position="17"/>
        <end position="508"/>
    </location>
</feature>
<dbReference type="Pfam" id="PF02932">
    <property type="entry name" value="Neur_chan_memb"/>
    <property type="match status" value="1"/>
</dbReference>
<feature type="transmembrane region" description="Helical" evidence="5">
    <location>
        <begin position="275"/>
        <end position="293"/>
    </location>
</feature>
<dbReference type="FunFam" id="1.20.58.390:FF:000049">
    <property type="entry name" value="AcetylCholine Receptor"/>
    <property type="match status" value="1"/>
</dbReference>
<feature type="transmembrane region" description="Helical" evidence="5">
    <location>
        <begin position="472"/>
        <end position="490"/>
    </location>
</feature>
<name>A0A9P1IS70_9PELO</name>
<dbReference type="InterPro" id="IPR006029">
    <property type="entry name" value="Neurotrans-gated_channel_TM"/>
</dbReference>
<feature type="transmembrane region" description="Helical" evidence="5">
    <location>
        <begin position="241"/>
        <end position="263"/>
    </location>
</feature>
<comment type="subcellular location">
    <subcellularLocation>
        <location evidence="1">Membrane</location>
        <topology evidence="1">Multi-pass membrane protein</topology>
    </subcellularLocation>
</comment>
<keyword evidence="5" id="KW-0732">Signal</keyword>
<dbReference type="Gene3D" id="2.70.170.10">
    <property type="entry name" value="Neurotransmitter-gated ion-channel ligand-binding domain"/>
    <property type="match status" value="1"/>
</dbReference>
<organism evidence="8 9">
    <name type="scientific">Caenorhabditis angaria</name>
    <dbReference type="NCBI Taxonomy" id="860376"/>
    <lineage>
        <taxon>Eukaryota</taxon>
        <taxon>Metazoa</taxon>
        <taxon>Ecdysozoa</taxon>
        <taxon>Nematoda</taxon>
        <taxon>Chromadorea</taxon>
        <taxon>Rhabditida</taxon>
        <taxon>Rhabditina</taxon>
        <taxon>Rhabditomorpha</taxon>
        <taxon>Rhabditoidea</taxon>
        <taxon>Rhabditidae</taxon>
        <taxon>Peloderinae</taxon>
        <taxon>Caenorhabditis</taxon>
    </lineage>
</organism>
<dbReference type="EMBL" id="CANHGI010000005">
    <property type="protein sequence ID" value="CAI5450186.1"/>
    <property type="molecule type" value="Genomic_DNA"/>
</dbReference>
<reference evidence="8" key="1">
    <citation type="submission" date="2022-11" db="EMBL/GenBank/DDBJ databases">
        <authorList>
            <person name="Kikuchi T."/>
        </authorList>
    </citation>
    <scope>NUCLEOTIDE SEQUENCE</scope>
    <source>
        <strain evidence="8">PS1010</strain>
    </source>
</reference>
<keyword evidence="4 5" id="KW-0472">Membrane</keyword>
<keyword evidence="5" id="KW-0813">Transport</keyword>
<proteinExistence type="inferred from homology"/>
<dbReference type="GO" id="GO:0005230">
    <property type="term" value="F:extracellular ligand-gated monoatomic ion channel activity"/>
    <property type="evidence" value="ECO:0007669"/>
    <property type="project" value="InterPro"/>
</dbReference>
<comment type="similarity">
    <text evidence="5">Belongs to the ligand-gated ion channel (TC 1.A.9) family.</text>
</comment>
<dbReference type="GO" id="GO:0016020">
    <property type="term" value="C:membrane"/>
    <property type="evidence" value="ECO:0007669"/>
    <property type="project" value="UniProtKB-SubCell"/>
</dbReference>
<evidence type="ECO:0000313" key="9">
    <source>
        <dbReference type="Proteomes" id="UP001152747"/>
    </source>
</evidence>
<evidence type="ECO:0000256" key="4">
    <source>
        <dbReference type="ARBA" id="ARBA00023136"/>
    </source>
</evidence>
<keyword evidence="9" id="KW-1185">Reference proteome</keyword>
<dbReference type="FunFam" id="2.70.170.10:FF:000028">
    <property type="entry name" value="AcetylCholine Receptor"/>
    <property type="match status" value="1"/>
</dbReference>
<dbReference type="InterPro" id="IPR006202">
    <property type="entry name" value="Neur_chan_lig-bd"/>
</dbReference>
<evidence type="ECO:0000259" key="6">
    <source>
        <dbReference type="Pfam" id="PF02931"/>
    </source>
</evidence>
<keyword evidence="3 5" id="KW-1133">Transmembrane helix</keyword>
<dbReference type="GO" id="GO:0004888">
    <property type="term" value="F:transmembrane signaling receptor activity"/>
    <property type="evidence" value="ECO:0007669"/>
    <property type="project" value="InterPro"/>
</dbReference>
<dbReference type="Pfam" id="PF02931">
    <property type="entry name" value="Neur_chan_LBD"/>
    <property type="match status" value="1"/>
</dbReference>
<dbReference type="PANTHER" id="PTHR18945">
    <property type="entry name" value="NEUROTRANSMITTER GATED ION CHANNEL"/>
    <property type="match status" value="1"/>
</dbReference>
<keyword evidence="5" id="KW-0407">Ion channel</keyword>
<evidence type="ECO:0000313" key="8">
    <source>
        <dbReference type="EMBL" id="CAI5450186.1"/>
    </source>
</evidence>
<feature type="domain" description="Neurotransmitter-gated ion-channel transmembrane" evidence="7">
    <location>
        <begin position="246"/>
        <end position="488"/>
    </location>
</feature>
<evidence type="ECO:0000256" key="5">
    <source>
        <dbReference type="RuleBase" id="RU000687"/>
    </source>
</evidence>
<evidence type="ECO:0000256" key="1">
    <source>
        <dbReference type="ARBA" id="ARBA00004141"/>
    </source>
</evidence>
<dbReference type="PROSITE" id="PS00236">
    <property type="entry name" value="NEUROTR_ION_CHANNEL"/>
    <property type="match status" value="1"/>
</dbReference>